<dbReference type="InterPro" id="IPR009920">
    <property type="entry name" value="HEPPP_synth_su1"/>
</dbReference>
<gene>
    <name evidence="1" type="ORF">FE784_05705</name>
</gene>
<dbReference type="RefSeq" id="WP_139601162.1">
    <property type="nucleotide sequence ID" value="NZ_VDCQ01000005.1"/>
</dbReference>
<evidence type="ECO:0000313" key="2">
    <source>
        <dbReference type="Proteomes" id="UP000307943"/>
    </source>
</evidence>
<comment type="caution">
    <text evidence="1">The sequence shown here is derived from an EMBL/GenBank/DDBJ whole genome shotgun (WGS) entry which is preliminary data.</text>
</comment>
<sequence length="287" mass="33566">MNSYSVADATKPYTEYDMIRDNTELPELPNFRSQLLYAFLNKRTDLVDKSELYAIVVSLAQMGLDTHDLVSETNDRKEKKEARSRQLRVLAGDYFSSHFYQLLAQAGQVEMTKHLASAICEVNKLKMNLYVRMRQWKMTAEEYVQASVSIKMQLYLTFSRVLEGLKPNSWHDMLQGYTRCEVLLDELRRLDRENEVRSGWAFWHLLQVGTKEEKKLLRHGETDPGKLRTLLHKYNVRATLLQMLEYQFKLLSDKIRQFDSDKLVSELIRIGDPFARALTATRALEEV</sequence>
<evidence type="ECO:0000313" key="1">
    <source>
        <dbReference type="EMBL" id="TNJ67449.1"/>
    </source>
</evidence>
<accession>A0A5C4TG70</accession>
<dbReference type="Gene3D" id="1.20.120.1450">
    <property type="match status" value="1"/>
</dbReference>
<reference evidence="1 2" key="1">
    <citation type="submission" date="2019-05" db="EMBL/GenBank/DDBJ databases">
        <title>We sequenced the genome of Paenibacillus hemerocallicola KCTC 33185 for further insight into its adaptation and study the phylogeny of Paenibacillus.</title>
        <authorList>
            <person name="Narsing Rao M.P."/>
        </authorList>
    </citation>
    <scope>NUCLEOTIDE SEQUENCE [LARGE SCALE GENOMIC DNA]</scope>
    <source>
        <strain evidence="1 2">KCTC 33185</strain>
    </source>
</reference>
<name>A0A5C4TG70_9BACL</name>
<dbReference type="OrthoDB" id="2417886at2"/>
<dbReference type="AlphaFoldDB" id="A0A5C4TG70"/>
<keyword evidence="2" id="KW-1185">Reference proteome</keyword>
<dbReference type="GO" id="GO:0009234">
    <property type="term" value="P:menaquinone biosynthetic process"/>
    <property type="evidence" value="ECO:0007669"/>
    <property type="project" value="InterPro"/>
</dbReference>
<protein>
    <submittedName>
        <fullName evidence="1">Heptaprenyl diphosphate synthase</fullName>
    </submittedName>
</protein>
<proteinExistence type="predicted"/>
<dbReference type="Proteomes" id="UP000307943">
    <property type="component" value="Unassembled WGS sequence"/>
</dbReference>
<dbReference type="Pfam" id="PF07307">
    <property type="entry name" value="HEPPP_synt_1"/>
    <property type="match status" value="1"/>
</dbReference>
<organism evidence="1 2">
    <name type="scientific">Paenibacillus hemerocallicola</name>
    <dbReference type="NCBI Taxonomy" id="1172614"/>
    <lineage>
        <taxon>Bacteria</taxon>
        <taxon>Bacillati</taxon>
        <taxon>Bacillota</taxon>
        <taxon>Bacilli</taxon>
        <taxon>Bacillales</taxon>
        <taxon>Paenibacillaceae</taxon>
        <taxon>Paenibacillus</taxon>
    </lineage>
</organism>
<dbReference type="EMBL" id="VDCQ01000005">
    <property type="protein sequence ID" value="TNJ67449.1"/>
    <property type="molecule type" value="Genomic_DNA"/>
</dbReference>